<feature type="non-terminal residue" evidence="1">
    <location>
        <position position="1"/>
    </location>
</feature>
<name>A0A383BIV2_9ZZZZ</name>
<accession>A0A383BIV2</accession>
<dbReference type="Gene3D" id="2.60.120.430">
    <property type="entry name" value="Galactose-binding lectin"/>
    <property type="match status" value="1"/>
</dbReference>
<protein>
    <submittedName>
        <fullName evidence="1">Uncharacterized protein</fullName>
    </submittedName>
</protein>
<dbReference type="EMBL" id="UINC01200932">
    <property type="protein sequence ID" value="SVE20047.1"/>
    <property type="molecule type" value="Genomic_DNA"/>
</dbReference>
<proteinExistence type="predicted"/>
<evidence type="ECO:0000313" key="1">
    <source>
        <dbReference type="EMBL" id="SVE20047.1"/>
    </source>
</evidence>
<sequence>ARNRTVWCGADGIPNVIASQDFLLPGTNVGALIGKIEDTIFAIGSRYDDGAPADGVIFLAMNENPAHNNQAGQLPAQIIVFDEEEP</sequence>
<organism evidence="1">
    <name type="scientific">marine metagenome</name>
    <dbReference type="NCBI Taxonomy" id="408172"/>
    <lineage>
        <taxon>unclassified sequences</taxon>
        <taxon>metagenomes</taxon>
        <taxon>ecological metagenomes</taxon>
    </lineage>
</organism>
<gene>
    <name evidence="1" type="ORF">METZ01_LOCUS472901</name>
</gene>
<reference evidence="1" key="1">
    <citation type="submission" date="2018-05" db="EMBL/GenBank/DDBJ databases">
        <authorList>
            <person name="Lanie J.A."/>
            <person name="Ng W.-L."/>
            <person name="Kazmierczak K.M."/>
            <person name="Andrzejewski T.M."/>
            <person name="Davidsen T.M."/>
            <person name="Wayne K.J."/>
            <person name="Tettelin H."/>
            <person name="Glass J.I."/>
            <person name="Rusch D."/>
            <person name="Podicherti R."/>
            <person name="Tsui H.-C.T."/>
            <person name="Winkler M.E."/>
        </authorList>
    </citation>
    <scope>NUCLEOTIDE SEQUENCE</scope>
</reference>
<dbReference type="AlphaFoldDB" id="A0A383BIV2"/>